<feature type="domain" description="HTH marR-type" evidence="6">
    <location>
        <begin position="12"/>
        <end position="147"/>
    </location>
</feature>
<dbReference type="GO" id="GO:0006950">
    <property type="term" value="P:response to stress"/>
    <property type="evidence" value="ECO:0007669"/>
    <property type="project" value="TreeGrafter"/>
</dbReference>
<dbReference type="PROSITE" id="PS50995">
    <property type="entry name" value="HTH_MARR_2"/>
    <property type="match status" value="1"/>
</dbReference>
<gene>
    <name evidence="7" type="ORF">EIK76_14115</name>
</gene>
<reference evidence="7 8" key="1">
    <citation type="submission" date="2018-11" db="EMBL/GenBank/DDBJ databases">
        <title>Draft genome analysis of Rheinheimera mesophila isolated from an industrial waste site.</title>
        <authorList>
            <person name="Yu Q."/>
            <person name="Qi Y."/>
            <person name="Zhang H."/>
            <person name="Lu Y."/>
            <person name="Pu J."/>
        </authorList>
    </citation>
    <scope>NUCLEOTIDE SEQUENCE [LARGE SCALE GENOMIC DNA]</scope>
    <source>
        <strain evidence="7 8">IITR13</strain>
    </source>
</reference>
<keyword evidence="5" id="KW-0804">Transcription</keyword>
<dbReference type="OrthoDB" id="9806864at2"/>
<comment type="subcellular location">
    <subcellularLocation>
        <location evidence="1">Cytoplasm</location>
    </subcellularLocation>
</comment>
<dbReference type="Gene3D" id="1.10.10.10">
    <property type="entry name" value="Winged helix-like DNA-binding domain superfamily/Winged helix DNA-binding domain"/>
    <property type="match status" value="1"/>
</dbReference>
<dbReference type="InterPro" id="IPR055166">
    <property type="entry name" value="Transc_reg_Sar_Rot_HTH"/>
</dbReference>
<sequence>MKAENEDLLVLEKQLCFSLYSASHRLVRSYRQLLEPLDLTYPQYLAMLVLWQQSELNVKELGEQLHLDSGTLTPLLKRLEAKGLVCRSRSQLDERVVQIRLTDQGRALKAQASHIPMTIFQQSGMPVEQLIALKQSCDQLFQQLDTL</sequence>
<comment type="caution">
    <text evidence="7">The sequence shown here is derived from an EMBL/GenBank/DDBJ whole genome shotgun (WGS) entry which is preliminary data.</text>
</comment>
<dbReference type="SMART" id="SM00347">
    <property type="entry name" value="HTH_MARR"/>
    <property type="match status" value="1"/>
</dbReference>
<keyword evidence="3" id="KW-0805">Transcription regulation</keyword>
<dbReference type="GO" id="GO:0003700">
    <property type="term" value="F:DNA-binding transcription factor activity"/>
    <property type="evidence" value="ECO:0007669"/>
    <property type="project" value="InterPro"/>
</dbReference>
<evidence type="ECO:0000256" key="4">
    <source>
        <dbReference type="ARBA" id="ARBA00023125"/>
    </source>
</evidence>
<evidence type="ECO:0000256" key="5">
    <source>
        <dbReference type="ARBA" id="ARBA00023163"/>
    </source>
</evidence>
<dbReference type="PANTHER" id="PTHR33164">
    <property type="entry name" value="TRANSCRIPTIONAL REGULATOR, MARR FAMILY"/>
    <property type="match status" value="1"/>
</dbReference>
<dbReference type="InterPro" id="IPR036390">
    <property type="entry name" value="WH_DNA-bd_sf"/>
</dbReference>
<dbReference type="InterPro" id="IPR039422">
    <property type="entry name" value="MarR/SlyA-like"/>
</dbReference>
<dbReference type="RefSeq" id="WP_046518534.1">
    <property type="nucleotide sequence ID" value="NZ_LAVS01000002.1"/>
</dbReference>
<dbReference type="Proteomes" id="UP000276260">
    <property type="component" value="Unassembled WGS sequence"/>
</dbReference>
<name>A0A3P3QGW1_9GAMM</name>
<organism evidence="7 8">
    <name type="scientific">Rheinheimera mesophila</name>
    <dbReference type="NCBI Taxonomy" id="1547515"/>
    <lineage>
        <taxon>Bacteria</taxon>
        <taxon>Pseudomonadati</taxon>
        <taxon>Pseudomonadota</taxon>
        <taxon>Gammaproteobacteria</taxon>
        <taxon>Chromatiales</taxon>
        <taxon>Chromatiaceae</taxon>
        <taxon>Rheinheimera</taxon>
    </lineage>
</organism>
<keyword evidence="4" id="KW-0238">DNA-binding</keyword>
<keyword evidence="8" id="KW-1185">Reference proteome</keyword>
<dbReference type="PRINTS" id="PR00598">
    <property type="entry name" value="HTHMARR"/>
</dbReference>
<dbReference type="PANTHER" id="PTHR33164:SF5">
    <property type="entry name" value="ORGANIC HYDROPEROXIDE RESISTANCE TRANSCRIPTIONAL REGULATOR"/>
    <property type="match status" value="1"/>
</dbReference>
<dbReference type="SUPFAM" id="SSF46785">
    <property type="entry name" value="Winged helix' DNA-binding domain"/>
    <property type="match status" value="1"/>
</dbReference>
<evidence type="ECO:0000256" key="3">
    <source>
        <dbReference type="ARBA" id="ARBA00023015"/>
    </source>
</evidence>
<evidence type="ECO:0000313" key="8">
    <source>
        <dbReference type="Proteomes" id="UP000276260"/>
    </source>
</evidence>
<protein>
    <submittedName>
        <fullName evidence="7">MarR family transcriptional regulator</fullName>
    </submittedName>
</protein>
<dbReference type="AlphaFoldDB" id="A0A3P3QGW1"/>
<dbReference type="InterPro" id="IPR000835">
    <property type="entry name" value="HTH_MarR-typ"/>
</dbReference>
<keyword evidence="2" id="KW-0963">Cytoplasm</keyword>
<dbReference type="GO" id="GO:0005737">
    <property type="term" value="C:cytoplasm"/>
    <property type="evidence" value="ECO:0007669"/>
    <property type="project" value="UniProtKB-SubCell"/>
</dbReference>
<evidence type="ECO:0000256" key="2">
    <source>
        <dbReference type="ARBA" id="ARBA00022490"/>
    </source>
</evidence>
<evidence type="ECO:0000259" key="6">
    <source>
        <dbReference type="PROSITE" id="PS50995"/>
    </source>
</evidence>
<evidence type="ECO:0000313" key="7">
    <source>
        <dbReference type="EMBL" id="RRJ19583.1"/>
    </source>
</evidence>
<accession>A0A3P3QGW1</accession>
<dbReference type="EMBL" id="RRCF01000004">
    <property type="protein sequence ID" value="RRJ19583.1"/>
    <property type="molecule type" value="Genomic_DNA"/>
</dbReference>
<evidence type="ECO:0000256" key="1">
    <source>
        <dbReference type="ARBA" id="ARBA00004496"/>
    </source>
</evidence>
<dbReference type="GO" id="GO:0003677">
    <property type="term" value="F:DNA binding"/>
    <property type="evidence" value="ECO:0007669"/>
    <property type="project" value="UniProtKB-KW"/>
</dbReference>
<dbReference type="InterPro" id="IPR036388">
    <property type="entry name" value="WH-like_DNA-bd_sf"/>
</dbReference>
<proteinExistence type="predicted"/>
<dbReference type="FunFam" id="1.10.10.10:FF:000163">
    <property type="entry name" value="MarR family transcriptional regulator"/>
    <property type="match status" value="1"/>
</dbReference>
<dbReference type="Pfam" id="PF22381">
    <property type="entry name" value="Staph_reg_Sar_Rot"/>
    <property type="match status" value="1"/>
</dbReference>